<sequence length="367" mass="39692">MDGMSGGWQDRYRVGASAPGGLSISREVRCQSYISRWSRAAVKQRSRLASRRSPSRCTRRLAHRCRAFVCMQPKCRPCTGRSVRTRRTKRLRSRSGGPDMTPQQIQQAAAALRMAASSGEYIAPLRDTWPSLSIDSAYAIQRENTEWRIARGQRVIGCKIGLTSVAVQQQLGVDQPDFGMLFDDMAFGDGEPIPTSVLAQPKAEAEIAFIIGKDIEAVRPSHVDVLRAIYYALPAIEIVGSRIANWNIRITDTIADNASSGAFVLGNTPVSVAAFDMRLCGMVMERRGEPVSVGAGAACLGSPVNALVWLARTMAALGTPLKAGDLVLSGALGPMVPIVPGDVVQARINNVGSVRAVFERDSNEAHR</sequence>
<dbReference type="SUPFAM" id="SSF56529">
    <property type="entry name" value="FAH"/>
    <property type="match status" value="1"/>
</dbReference>
<dbReference type="GO" id="GO:0008684">
    <property type="term" value="F:2-oxopent-4-enoate hydratase activity"/>
    <property type="evidence" value="ECO:0007669"/>
    <property type="project" value="UniProtKB-EC"/>
</dbReference>
<dbReference type="KEGG" id="brh:RBRH_00200"/>
<dbReference type="Proteomes" id="UP000007437">
    <property type="component" value="Chromosome"/>
</dbReference>
<dbReference type="Pfam" id="PF01557">
    <property type="entry name" value="FAA_hydrolase"/>
    <property type="match status" value="1"/>
</dbReference>
<protein>
    <submittedName>
        <fullName evidence="3">2-oxopent-4-enoate hydratase</fullName>
        <ecNumber evidence="3">4.2.1.80</ecNumber>
    </submittedName>
</protein>
<dbReference type="HOGENOM" id="CLU_060136_4_1_4"/>
<dbReference type="eggNOG" id="COG3971">
    <property type="taxonomic scope" value="Bacteria"/>
</dbReference>
<dbReference type="AlphaFoldDB" id="E5ASK5"/>
<gene>
    <name evidence="3" type="ordered locus">RBRH_00200</name>
</gene>
<evidence type="ECO:0000313" key="4">
    <source>
        <dbReference type="Proteomes" id="UP000007437"/>
    </source>
</evidence>
<evidence type="ECO:0000256" key="1">
    <source>
        <dbReference type="ARBA" id="ARBA00023239"/>
    </source>
</evidence>
<dbReference type="EMBL" id="FR687359">
    <property type="protein sequence ID" value="CBW75587.1"/>
    <property type="molecule type" value="Genomic_DNA"/>
</dbReference>
<dbReference type="PANTHER" id="PTHR30143:SF0">
    <property type="entry name" value="2-KETO-4-PENTENOATE HYDRATASE"/>
    <property type="match status" value="1"/>
</dbReference>
<dbReference type="STRING" id="882378.RBRH_00200"/>
<dbReference type="EC" id="4.2.1.80" evidence="3"/>
<proteinExistence type="predicted"/>
<dbReference type="Gene3D" id="3.90.850.10">
    <property type="entry name" value="Fumarylacetoacetase-like, C-terminal domain"/>
    <property type="match status" value="1"/>
</dbReference>
<dbReference type="InterPro" id="IPR011234">
    <property type="entry name" value="Fumarylacetoacetase-like_C"/>
</dbReference>
<dbReference type="InterPro" id="IPR050772">
    <property type="entry name" value="Hydratase-Decarb/MhpD_sf"/>
</dbReference>
<dbReference type="PANTHER" id="PTHR30143">
    <property type="entry name" value="ACID HYDRATASE"/>
    <property type="match status" value="1"/>
</dbReference>
<reference evidence="3 4" key="1">
    <citation type="journal article" date="2011" name="J. Bacteriol.">
        <title>Complete genome sequence of Burkholderia rhizoxinica, an endosymbiont of Rhizopus microsporus.</title>
        <authorList>
            <person name="Lackner G."/>
            <person name="Moebius N."/>
            <person name="Partida-Martinez L."/>
            <person name="Hertweck C."/>
        </authorList>
    </citation>
    <scope>NUCLEOTIDE SEQUENCE [LARGE SCALE GENOMIC DNA]</scope>
    <source>
        <strain evidence="4">DSM 19002 / CIP 109453 / HKI 454</strain>
    </source>
</reference>
<organism evidence="3 4">
    <name type="scientific">Mycetohabitans rhizoxinica (strain DSM 19002 / CIP 109453 / HKI 454)</name>
    <name type="common">Paraburkholderia rhizoxinica</name>
    <dbReference type="NCBI Taxonomy" id="882378"/>
    <lineage>
        <taxon>Bacteria</taxon>
        <taxon>Pseudomonadati</taxon>
        <taxon>Pseudomonadota</taxon>
        <taxon>Betaproteobacteria</taxon>
        <taxon>Burkholderiales</taxon>
        <taxon>Burkholderiaceae</taxon>
        <taxon>Mycetohabitans</taxon>
    </lineage>
</organism>
<accession>E5ASK5</accession>
<dbReference type="GO" id="GO:0005737">
    <property type="term" value="C:cytoplasm"/>
    <property type="evidence" value="ECO:0007669"/>
    <property type="project" value="TreeGrafter"/>
</dbReference>
<keyword evidence="1 3" id="KW-0456">Lyase</keyword>
<name>E5ASK5_MYCRK</name>
<dbReference type="InterPro" id="IPR036663">
    <property type="entry name" value="Fumarylacetoacetase_C_sf"/>
</dbReference>
<evidence type="ECO:0000313" key="3">
    <source>
        <dbReference type="EMBL" id="CBW75587.1"/>
    </source>
</evidence>
<feature type="domain" description="Fumarylacetoacetase-like C-terminal" evidence="2">
    <location>
        <begin position="173"/>
        <end position="356"/>
    </location>
</feature>
<evidence type="ECO:0000259" key="2">
    <source>
        <dbReference type="Pfam" id="PF01557"/>
    </source>
</evidence>